<organism evidence="2">
    <name type="scientific">sediment metagenome</name>
    <dbReference type="NCBI Taxonomy" id="749907"/>
    <lineage>
        <taxon>unclassified sequences</taxon>
        <taxon>metagenomes</taxon>
        <taxon>ecological metagenomes</taxon>
    </lineage>
</organism>
<dbReference type="PANTHER" id="PTHR19211">
    <property type="entry name" value="ATP-BINDING TRANSPORT PROTEIN-RELATED"/>
    <property type="match status" value="1"/>
</dbReference>
<dbReference type="InterPro" id="IPR050611">
    <property type="entry name" value="ABCF"/>
</dbReference>
<dbReference type="InterPro" id="IPR027417">
    <property type="entry name" value="P-loop_NTPase"/>
</dbReference>
<dbReference type="SUPFAM" id="SSF52540">
    <property type="entry name" value="P-loop containing nucleoside triphosphate hydrolases"/>
    <property type="match status" value="1"/>
</dbReference>
<reference evidence="2" key="2">
    <citation type="journal article" date="2011" name="Microb. Ecol.">
        <title>Taxonomic and Functional Metagenomic Profiling of the Microbial Community in the Anoxic Sediment of a Sub-saline Shallow Lake (Laguna de Carrizo, Central Spain).</title>
        <authorList>
            <person name="Ferrer M."/>
            <person name="Guazzaroni M.E."/>
            <person name="Richter M."/>
            <person name="Garcia-Salamanca A."/>
            <person name="Yarza P."/>
            <person name="Suarez-Suarez A."/>
            <person name="Solano J."/>
            <person name="Alcaide M."/>
            <person name="van Dillewijn P."/>
            <person name="Molina-Henares M.A."/>
            <person name="Lopez-Cortes N."/>
            <person name="Al-Ramahi Y."/>
            <person name="Guerrero C."/>
            <person name="Acosta A."/>
            <person name="de Eugenio L.I."/>
            <person name="Martinez V."/>
            <person name="Marques S."/>
            <person name="Rojo F."/>
            <person name="Santero E."/>
            <person name="Genilloud O."/>
            <person name="Perez-Perez J."/>
            <person name="Rossello-Mora R."/>
            <person name="Ramos J.L."/>
        </authorList>
    </citation>
    <scope>NUCLEOTIDE SEQUENCE</scope>
</reference>
<dbReference type="AlphaFoldDB" id="D9PIB6"/>
<sequence length="47" mass="5493">PDILLLDEPTNNLDRDGIYHLEDFLKNYKKTVLVISHDAEFLNSFTD</sequence>
<comment type="caution">
    <text evidence="2">The sequence shown here is derived from an EMBL/GenBank/DDBJ whole genome shotgun (WGS) entry which is preliminary data.</text>
</comment>
<evidence type="ECO:0000313" key="2">
    <source>
        <dbReference type="EMBL" id="EFK96702.1"/>
    </source>
</evidence>
<dbReference type="GO" id="GO:0005524">
    <property type="term" value="F:ATP binding"/>
    <property type="evidence" value="ECO:0007669"/>
    <property type="project" value="TreeGrafter"/>
</dbReference>
<proteinExistence type="predicted"/>
<reference evidence="2" key="1">
    <citation type="submission" date="2010-07" db="EMBL/GenBank/DDBJ databases">
        <authorList>
            <consortium name="CONSOLIDER consortium CSD2007-00005"/>
            <person name="Guazzaroni M.-E."/>
            <person name="Richter M."/>
            <person name="Garcia-Salamanca A."/>
            <person name="Yarza P."/>
            <person name="Ferrer M."/>
        </authorList>
    </citation>
    <scope>NUCLEOTIDE SEQUENCE</scope>
</reference>
<dbReference type="Gene3D" id="3.40.50.300">
    <property type="entry name" value="P-loop containing nucleotide triphosphate hydrolases"/>
    <property type="match status" value="1"/>
</dbReference>
<accession>D9PIB6</accession>
<dbReference type="PANTHER" id="PTHR19211:SF14">
    <property type="entry name" value="ATP-BINDING CASSETTE SUB-FAMILY F MEMBER 1"/>
    <property type="match status" value="1"/>
</dbReference>
<protein>
    <submittedName>
        <fullName evidence="2">ABC transporter related protein</fullName>
    </submittedName>
</protein>
<keyword evidence="1" id="KW-0677">Repeat</keyword>
<name>D9PIB6_9ZZZZ</name>
<dbReference type="EMBL" id="ADZX01000422">
    <property type="protein sequence ID" value="EFK96702.1"/>
    <property type="molecule type" value="Genomic_DNA"/>
</dbReference>
<gene>
    <name evidence="2" type="ORF">LDC_1272</name>
</gene>
<evidence type="ECO:0000256" key="1">
    <source>
        <dbReference type="ARBA" id="ARBA00022737"/>
    </source>
</evidence>
<feature type="non-terminal residue" evidence="2">
    <location>
        <position position="1"/>
    </location>
</feature>